<dbReference type="SUPFAM" id="SSF49899">
    <property type="entry name" value="Concanavalin A-like lectins/glucanases"/>
    <property type="match status" value="1"/>
</dbReference>
<dbReference type="InParanoid" id="A0A0G4GUE4"/>
<keyword evidence="2" id="KW-1185">Reference proteome</keyword>
<evidence type="ECO:0000313" key="2">
    <source>
        <dbReference type="Proteomes" id="UP000041254"/>
    </source>
</evidence>
<protein>
    <recommendedName>
        <fullName evidence="3">LamG-like jellyroll fold domain-containing protein</fullName>
    </recommendedName>
</protein>
<dbReference type="VEuPathDB" id="CryptoDB:Vbra_270"/>
<gene>
    <name evidence="1" type="ORF">Vbra_270</name>
</gene>
<accession>A0A0G4GUE4</accession>
<name>A0A0G4GUE4_VITBC</name>
<dbReference type="EMBL" id="CDMY01000807">
    <property type="protein sequence ID" value="CEM34179.1"/>
    <property type="molecule type" value="Genomic_DNA"/>
</dbReference>
<reference evidence="1 2" key="1">
    <citation type="submission" date="2014-11" db="EMBL/GenBank/DDBJ databases">
        <authorList>
            <person name="Zhu J."/>
            <person name="Qi W."/>
            <person name="Song R."/>
        </authorList>
    </citation>
    <scope>NUCLEOTIDE SEQUENCE [LARGE SCALE GENOMIC DNA]</scope>
</reference>
<dbReference type="InterPro" id="IPR013320">
    <property type="entry name" value="ConA-like_dom_sf"/>
</dbReference>
<dbReference type="Proteomes" id="UP000041254">
    <property type="component" value="Unassembled WGS sequence"/>
</dbReference>
<dbReference type="AlphaFoldDB" id="A0A0G4GUE4"/>
<evidence type="ECO:0000313" key="1">
    <source>
        <dbReference type="EMBL" id="CEM34179.1"/>
    </source>
</evidence>
<evidence type="ECO:0008006" key="3">
    <source>
        <dbReference type="Google" id="ProtNLM"/>
    </source>
</evidence>
<organism evidence="1 2">
    <name type="scientific">Vitrella brassicaformis (strain CCMP3155)</name>
    <dbReference type="NCBI Taxonomy" id="1169540"/>
    <lineage>
        <taxon>Eukaryota</taxon>
        <taxon>Sar</taxon>
        <taxon>Alveolata</taxon>
        <taxon>Colpodellida</taxon>
        <taxon>Vitrellaceae</taxon>
        <taxon>Vitrella</taxon>
    </lineage>
</organism>
<dbReference type="Gene3D" id="2.60.120.200">
    <property type="match status" value="1"/>
</dbReference>
<sequence length="124" mass="14130">MRGNKTCWRIGPLEFDDEDEVPWGVEYGEYSFSDIDFTKYGIPGFTITVEMPLEVFSVTSDAEALQTTAVFEDWHHFAVTIKDDKTLTIYLNGRSASPYQGLDGRFRKSGFRSISGSFHSLYSF</sequence>
<proteinExistence type="predicted"/>